<comment type="similarity">
    <text evidence="7">Belongs to the binding-protein-dependent transport system permease family.</text>
</comment>
<name>A0ABV8AE43_9DEIO</name>
<sequence>MAVPTVARRAPRRATGGVRYVLGILLGTWTGRIGLTLLALLILIALFGPWLAPYDAAARSGAPFERPSAAHWLGTNDIGQDILSELIVGTRVSLVIGFTAAALAILIGTLVGVVAGFTGGRTDALLMRLVDVVLVLPFIPLMIVLAAFFGASAGNLIVAIALLIWARPARIIRSSALGIRSLTYVEGAHALGASQLHILWKHVLPGVLPIAVSQFILAASSSILIEASLAFLGLGDPIRKSWGTVLYYAQIRGAFLNGSWPWWVVPPGLLISTAVLGFALTGRAIETALFPRLLGRK</sequence>
<evidence type="ECO:0000256" key="1">
    <source>
        <dbReference type="ARBA" id="ARBA00004651"/>
    </source>
</evidence>
<comment type="caution">
    <text evidence="9">The sequence shown here is derived from an EMBL/GenBank/DDBJ whole genome shotgun (WGS) entry which is preliminary data.</text>
</comment>
<dbReference type="PANTHER" id="PTHR43386">
    <property type="entry name" value="OLIGOPEPTIDE TRANSPORT SYSTEM PERMEASE PROTEIN APPC"/>
    <property type="match status" value="1"/>
</dbReference>
<dbReference type="Pfam" id="PF12911">
    <property type="entry name" value="OppC_N"/>
    <property type="match status" value="1"/>
</dbReference>
<dbReference type="InterPro" id="IPR000515">
    <property type="entry name" value="MetI-like"/>
</dbReference>
<feature type="transmembrane region" description="Helical" evidence="7">
    <location>
        <begin position="94"/>
        <end position="118"/>
    </location>
</feature>
<feature type="domain" description="ABC transmembrane type-1" evidence="8">
    <location>
        <begin position="90"/>
        <end position="282"/>
    </location>
</feature>
<dbReference type="PROSITE" id="PS50928">
    <property type="entry name" value="ABC_TM1"/>
    <property type="match status" value="1"/>
</dbReference>
<accession>A0ABV8AE43</accession>
<keyword evidence="4 7" id="KW-0812">Transmembrane</keyword>
<protein>
    <submittedName>
        <fullName evidence="9">ABC transporter permease</fullName>
    </submittedName>
</protein>
<evidence type="ECO:0000256" key="7">
    <source>
        <dbReference type="RuleBase" id="RU363032"/>
    </source>
</evidence>
<evidence type="ECO:0000256" key="3">
    <source>
        <dbReference type="ARBA" id="ARBA00022475"/>
    </source>
</evidence>
<reference evidence="10" key="1">
    <citation type="journal article" date="2019" name="Int. J. Syst. Evol. Microbiol.">
        <title>The Global Catalogue of Microorganisms (GCM) 10K type strain sequencing project: providing services to taxonomists for standard genome sequencing and annotation.</title>
        <authorList>
            <consortium name="The Broad Institute Genomics Platform"/>
            <consortium name="The Broad Institute Genome Sequencing Center for Infectious Disease"/>
            <person name="Wu L."/>
            <person name="Ma J."/>
        </authorList>
    </citation>
    <scope>NUCLEOTIDE SEQUENCE [LARGE SCALE GENOMIC DNA]</scope>
    <source>
        <strain evidence="10">CCTCC AB 2013263</strain>
    </source>
</reference>
<comment type="subcellular location">
    <subcellularLocation>
        <location evidence="1 7">Cell membrane</location>
        <topology evidence="1 7">Multi-pass membrane protein</topology>
    </subcellularLocation>
</comment>
<dbReference type="Gene3D" id="1.10.3720.10">
    <property type="entry name" value="MetI-like"/>
    <property type="match status" value="1"/>
</dbReference>
<dbReference type="RefSeq" id="WP_199805839.1">
    <property type="nucleotide sequence ID" value="NZ_JBHRZF010000195.1"/>
</dbReference>
<dbReference type="CDD" id="cd06261">
    <property type="entry name" value="TM_PBP2"/>
    <property type="match status" value="1"/>
</dbReference>
<dbReference type="SUPFAM" id="SSF161098">
    <property type="entry name" value="MetI-like"/>
    <property type="match status" value="1"/>
</dbReference>
<gene>
    <name evidence="9" type="ORF">ACFOPQ_16935</name>
</gene>
<organism evidence="9 10">
    <name type="scientific">Deinococcus antarcticus</name>
    <dbReference type="NCBI Taxonomy" id="1298767"/>
    <lineage>
        <taxon>Bacteria</taxon>
        <taxon>Thermotogati</taxon>
        <taxon>Deinococcota</taxon>
        <taxon>Deinococci</taxon>
        <taxon>Deinococcales</taxon>
        <taxon>Deinococcaceae</taxon>
        <taxon>Deinococcus</taxon>
    </lineage>
</organism>
<evidence type="ECO:0000259" key="8">
    <source>
        <dbReference type="PROSITE" id="PS50928"/>
    </source>
</evidence>
<dbReference type="EMBL" id="JBHRZF010000195">
    <property type="protein sequence ID" value="MFC3862450.1"/>
    <property type="molecule type" value="Genomic_DNA"/>
</dbReference>
<keyword evidence="3" id="KW-1003">Cell membrane</keyword>
<dbReference type="Proteomes" id="UP001595748">
    <property type="component" value="Unassembled WGS sequence"/>
</dbReference>
<dbReference type="Pfam" id="PF00528">
    <property type="entry name" value="BPD_transp_1"/>
    <property type="match status" value="1"/>
</dbReference>
<evidence type="ECO:0000256" key="6">
    <source>
        <dbReference type="ARBA" id="ARBA00023136"/>
    </source>
</evidence>
<feature type="transmembrane region" description="Helical" evidence="7">
    <location>
        <begin position="138"/>
        <end position="165"/>
    </location>
</feature>
<dbReference type="InterPro" id="IPR025966">
    <property type="entry name" value="OppC_N"/>
</dbReference>
<dbReference type="InterPro" id="IPR035906">
    <property type="entry name" value="MetI-like_sf"/>
</dbReference>
<dbReference type="InterPro" id="IPR050366">
    <property type="entry name" value="BP-dependent_transpt_permease"/>
</dbReference>
<evidence type="ECO:0000256" key="5">
    <source>
        <dbReference type="ARBA" id="ARBA00022989"/>
    </source>
</evidence>
<keyword evidence="6 7" id="KW-0472">Membrane</keyword>
<evidence type="ECO:0000256" key="2">
    <source>
        <dbReference type="ARBA" id="ARBA00022448"/>
    </source>
</evidence>
<keyword evidence="5 7" id="KW-1133">Transmembrane helix</keyword>
<evidence type="ECO:0000313" key="10">
    <source>
        <dbReference type="Proteomes" id="UP001595748"/>
    </source>
</evidence>
<feature type="transmembrane region" description="Helical" evidence="7">
    <location>
        <begin position="269"/>
        <end position="290"/>
    </location>
</feature>
<proteinExistence type="inferred from homology"/>
<evidence type="ECO:0000256" key="4">
    <source>
        <dbReference type="ARBA" id="ARBA00022692"/>
    </source>
</evidence>
<keyword evidence="2 7" id="KW-0813">Transport</keyword>
<evidence type="ECO:0000313" key="9">
    <source>
        <dbReference type="EMBL" id="MFC3862450.1"/>
    </source>
</evidence>
<dbReference type="PANTHER" id="PTHR43386:SF1">
    <property type="entry name" value="D,D-DIPEPTIDE TRANSPORT SYSTEM PERMEASE PROTEIN DDPC-RELATED"/>
    <property type="match status" value="1"/>
</dbReference>
<keyword evidence="10" id="KW-1185">Reference proteome</keyword>
<feature type="transmembrane region" description="Helical" evidence="7">
    <location>
        <begin position="206"/>
        <end position="233"/>
    </location>
</feature>